<accession>A0A9X3RPB4</accession>
<dbReference type="PANTHER" id="PTHR33452">
    <property type="entry name" value="OXIDOREDUCTASE CATD-RELATED"/>
    <property type="match status" value="1"/>
</dbReference>
<evidence type="ECO:0000313" key="9">
    <source>
        <dbReference type="EMBL" id="MCZ9303995.1"/>
    </source>
</evidence>
<dbReference type="InterPro" id="IPR051907">
    <property type="entry name" value="DoxX-like_oxidoreductase"/>
</dbReference>
<name>A0A9X3RPB4_9CORY</name>
<feature type="compositionally biased region" description="Basic and acidic residues" evidence="7">
    <location>
        <begin position="11"/>
        <end position="20"/>
    </location>
</feature>
<evidence type="ECO:0000256" key="8">
    <source>
        <dbReference type="SAM" id="Phobius"/>
    </source>
</evidence>
<comment type="similarity">
    <text evidence="2">Belongs to the DoxX family.</text>
</comment>
<evidence type="ECO:0000256" key="6">
    <source>
        <dbReference type="ARBA" id="ARBA00023136"/>
    </source>
</evidence>
<evidence type="ECO:0000313" key="10">
    <source>
        <dbReference type="Proteomes" id="UP001146505"/>
    </source>
</evidence>
<proteinExistence type="inferred from homology"/>
<feature type="compositionally biased region" description="Basic and acidic residues" evidence="7">
    <location>
        <begin position="146"/>
        <end position="157"/>
    </location>
</feature>
<evidence type="ECO:0000256" key="5">
    <source>
        <dbReference type="ARBA" id="ARBA00022989"/>
    </source>
</evidence>
<dbReference type="Proteomes" id="UP001146505">
    <property type="component" value="Unassembled WGS sequence"/>
</dbReference>
<keyword evidence="4 8" id="KW-0812">Transmembrane</keyword>
<dbReference type="PANTHER" id="PTHR33452:SF1">
    <property type="entry name" value="INNER MEMBRANE PROTEIN YPHA-RELATED"/>
    <property type="match status" value="1"/>
</dbReference>
<evidence type="ECO:0000256" key="7">
    <source>
        <dbReference type="SAM" id="MobiDB-lite"/>
    </source>
</evidence>
<dbReference type="GeneID" id="301811967"/>
<feature type="transmembrane region" description="Helical" evidence="8">
    <location>
        <begin position="376"/>
        <end position="400"/>
    </location>
</feature>
<keyword evidence="3" id="KW-1003">Cell membrane</keyword>
<keyword evidence="5 8" id="KW-1133">Transmembrane helix</keyword>
<keyword evidence="10" id="KW-1185">Reference proteome</keyword>
<evidence type="ECO:0000256" key="3">
    <source>
        <dbReference type="ARBA" id="ARBA00022475"/>
    </source>
</evidence>
<feature type="region of interest" description="Disordered" evidence="7">
    <location>
        <begin position="1"/>
        <end position="229"/>
    </location>
</feature>
<feature type="compositionally biased region" description="Low complexity" evidence="7">
    <location>
        <begin position="171"/>
        <end position="202"/>
    </location>
</feature>
<feature type="transmembrane region" description="Helical" evidence="8">
    <location>
        <begin position="453"/>
        <end position="473"/>
    </location>
</feature>
<comment type="subcellular location">
    <subcellularLocation>
        <location evidence="1">Cell membrane</location>
        <topology evidence="1">Multi-pass membrane protein</topology>
    </subcellularLocation>
</comment>
<sequence length="480" mass="48333">MSNNAKPNSPRPDRIRRPSPDDALFDNSADELADDMNNDIDVPVYRRDARADADEKPQPKEASTGATKIAKPADVDAPKPAENSAENSAEAEATAPADASAPEANANVGNSDEATEKPAKRDVYAMLGRARPQRIESRSPDAAPTRTDDANTDHPETDSASDVDLTKLDGSEASSGSGTAAAAGAAAGAGLGATTAGGSSSAKGDEDRWGKVDDAETSEFRGAGADVGEREIPANAAGGAVGGAGAASAAGAGVTGAGVPGDAQGADVTRNPGGDETTGAGANVGEREIPANAAGGAGGAGAEDSQSVAKRGTTSFGLFLLRVVLGAYLLVRGLQTLFAFGGDPGLEVFQGQLESYNFTDILAIGIPVAEIVAGGLLLLGLLTPFGAAVATVVAGFMTFHNLNGFQGSLWPYGLNPYVQLWAALTVASISIIFVGPGRISLDRSRGWATRPLASAWIFFVVAAAATAGLWLGVGGGNPFN</sequence>
<dbReference type="EMBL" id="JAKMUV010000001">
    <property type="protein sequence ID" value="MCZ9303995.1"/>
    <property type="molecule type" value="Genomic_DNA"/>
</dbReference>
<feature type="compositionally biased region" description="Basic and acidic residues" evidence="7">
    <location>
        <begin position="114"/>
        <end position="123"/>
    </location>
</feature>
<feature type="transmembrane region" description="Helical" evidence="8">
    <location>
        <begin position="420"/>
        <end position="441"/>
    </location>
</feature>
<dbReference type="GO" id="GO:0005886">
    <property type="term" value="C:plasma membrane"/>
    <property type="evidence" value="ECO:0007669"/>
    <property type="project" value="UniProtKB-SubCell"/>
</dbReference>
<feature type="compositionally biased region" description="Basic and acidic residues" evidence="7">
    <location>
        <begin position="44"/>
        <end position="59"/>
    </location>
</feature>
<organism evidence="9 10">
    <name type="scientific">Corynebacterium macclintockiae</name>
    <dbReference type="NCBI Taxonomy" id="2913501"/>
    <lineage>
        <taxon>Bacteria</taxon>
        <taxon>Bacillati</taxon>
        <taxon>Actinomycetota</taxon>
        <taxon>Actinomycetes</taxon>
        <taxon>Mycobacteriales</taxon>
        <taxon>Corynebacteriaceae</taxon>
        <taxon>Corynebacterium</taxon>
    </lineage>
</organism>
<protein>
    <submittedName>
        <fullName evidence="9">DoxX family membrane protein</fullName>
    </submittedName>
</protein>
<feature type="compositionally biased region" description="Basic and acidic residues" evidence="7">
    <location>
        <begin position="203"/>
        <end position="214"/>
    </location>
</feature>
<feature type="compositionally biased region" description="Acidic residues" evidence="7">
    <location>
        <begin position="28"/>
        <end position="38"/>
    </location>
</feature>
<keyword evidence="6 8" id="KW-0472">Membrane</keyword>
<feature type="compositionally biased region" description="Low complexity" evidence="7">
    <location>
        <begin position="80"/>
        <end position="106"/>
    </location>
</feature>
<feature type="region of interest" description="Disordered" evidence="7">
    <location>
        <begin position="261"/>
        <end position="306"/>
    </location>
</feature>
<dbReference type="AlphaFoldDB" id="A0A9X3RPB4"/>
<evidence type="ECO:0000256" key="2">
    <source>
        <dbReference type="ARBA" id="ARBA00006679"/>
    </source>
</evidence>
<dbReference type="RefSeq" id="WP_269954431.1">
    <property type="nucleotide sequence ID" value="NZ_JAKMUV010000001.1"/>
</dbReference>
<reference evidence="9" key="1">
    <citation type="submission" date="2022-02" db="EMBL/GenBank/DDBJ databases">
        <title>Corynebacterium sp. from urogenital microbiome.</title>
        <authorList>
            <person name="Cappelli E.A."/>
            <person name="Ribeiro T.G."/>
            <person name="Peixe L."/>
        </authorList>
    </citation>
    <scope>NUCLEOTIDE SEQUENCE</scope>
    <source>
        <strain evidence="9">C9Ua_112</strain>
    </source>
</reference>
<dbReference type="Pfam" id="PF07681">
    <property type="entry name" value="DoxX"/>
    <property type="match status" value="1"/>
</dbReference>
<evidence type="ECO:0000256" key="1">
    <source>
        <dbReference type="ARBA" id="ARBA00004651"/>
    </source>
</evidence>
<gene>
    <name evidence="9" type="ORF">L8U58_00320</name>
</gene>
<comment type="caution">
    <text evidence="9">The sequence shown here is derived from an EMBL/GenBank/DDBJ whole genome shotgun (WGS) entry which is preliminary data.</text>
</comment>
<evidence type="ECO:0000256" key="4">
    <source>
        <dbReference type="ARBA" id="ARBA00022692"/>
    </source>
</evidence>
<dbReference type="InterPro" id="IPR032808">
    <property type="entry name" value="DoxX"/>
</dbReference>
<feature type="transmembrane region" description="Helical" evidence="8">
    <location>
        <begin position="314"/>
        <end position="331"/>
    </location>
</feature>